<evidence type="ECO:0000313" key="2">
    <source>
        <dbReference type="Proteomes" id="UP001595907"/>
    </source>
</evidence>
<sequence>MHNQKTILTIFLLLTFTITYGQKKFKVVEKETETWRSIYYLVDINGKTFRQLDTSKYYTCFTINGYGYFAIFGKKDFKGWAAIDADENVLFNVYNTSFGEPTPDNIIENKIRIVDSANLIGFANNKGKIIIKPTYEIATSFHNGKAIVGQSCTKKLWGDGHLKESDCHHYSIICKKHGFINAKGEIKKIGNYSFEQIAKEINWKETEE</sequence>
<dbReference type="RefSeq" id="WP_379708293.1">
    <property type="nucleotide sequence ID" value="NZ_JBHSCZ010000002.1"/>
</dbReference>
<proteinExistence type="predicted"/>
<dbReference type="InterPro" id="IPR032774">
    <property type="entry name" value="WG_beta_rep"/>
</dbReference>
<name>A0ABV8QRB3_9BACT</name>
<gene>
    <name evidence="1" type="ORF">ACFOWM_07135</name>
</gene>
<organism evidence="1 2">
    <name type="scientific">Ferruginibacter yonginensis</name>
    <dbReference type="NCBI Taxonomy" id="1310416"/>
    <lineage>
        <taxon>Bacteria</taxon>
        <taxon>Pseudomonadati</taxon>
        <taxon>Bacteroidota</taxon>
        <taxon>Chitinophagia</taxon>
        <taxon>Chitinophagales</taxon>
        <taxon>Chitinophagaceae</taxon>
        <taxon>Ferruginibacter</taxon>
    </lineage>
</organism>
<dbReference type="Proteomes" id="UP001595907">
    <property type="component" value="Unassembled WGS sequence"/>
</dbReference>
<evidence type="ECO:0000313" key="1">
    <source>
        <dbReference type="EMBL" id="MFC4262644.1"/>
    </source>
</evidence>
<dbReference type="Pfam" id="PF14903">
    <property type="entry name" value="WG_beta_rep"/>
    <property type="match status" value="1"/>
</dbReference>
<keyword evidence="2" id="KW-1185">Reference proteome</keyword>
<comment type="caution">
    <text evidence="1">The sequence shown here is derived from an EMBL/GenBank/DDBJ whole genome shotgun (WGS) entry which is preliminary data.</text>
</comment>
<reference evidence="2" key="1">
    <citation type="journal article" date="2019" name="Int. J. Syst. Evol. Microbiol.">
        <title>The Global Catalogue of Microorganisms (GCM) 10K type strain sequencing project: providing services to taxonomists for standard genome sequencing and annotation.</title>
        <authorList>
            <consortium name="The Broad Institute Genomics Platform"/>
            <consortium name="The Broad Institute Genome Sequencing Center for Infectious Disease"/>
            <person name="Wu L."/>
            <person name="Ma J."/>
        </authorList>
    </citation>
    <scope>NUCLEOTIDE SEQUENCE [LARGE SCALE GENOMIC DNA]</scope>
    <source>
        <strain evidence="2">CECT 8289</strain>
    </source>
</reference>
<accession>A0ABV8QRB3</accession>
<dbReference type="EMBL" id="JBHSCZ010000002">
    <property type="protein sequence ID" value="MFC4262644.1"/>
    <property type="molecule type" value="Genomic_DNA"/>
</dbReference>
<protein>
    <submittedName>
        <fullName evidence="1">WG repeat-containing protein</fullName>
    </submittedName>
</protein>